<dbReference type="Proteomes" id="UP000192132">
    <property type="component" value="Unassembled WGS sequence"/>
</dbReference>
<accession>A0A1S8CRA9</accession>
<protein>
    <submittedName>
        <fullName evidence="2">Uncharacterized protein</fullName>
    </submittedName>
</protein>
<keyword evidence="3" id="KW-1185">Reference proteome</keyword>
<dbReference type="EMBL" id="MLCN01000048">
    <property type="protein sequence ID" value="ONG37608.1"/>
    <property type="molecule type" value="Genomic_DNA"/>
</dbReference>
<sequence length="76" mass="8635">MEVVSICENCKNLMLKSMEPCRFCGFKRKNYGSAFVIFIVILMVLVLALTIFGMRNFEVPDADPDKQQDAKSAIQK</sequence>
<comment type="caution">
    <text evidence="2">The sequence shown here is derived from an EMBL/GenBank/DDBJ whole genome shotgun (WGS) entry which is preliminary data.</text>
</comment>
<keyword evidence="1" id="KW-0472">Membrane</keyword>
<proteinExistence type="predicted"/>
<name>A0A1S8CRA9_9GAMM</name>
<evidence type="ECO:0000313" key="2">
    <source>
        <dbReference type="EMBL" id="ONG37608.1"/>
    </source>
</evidence>
<gene>
    <name evidence="2" type="ORF">BKE30_14150</name>
</gene>
<dbReference type="OrthoDB" id="9920280at2"/>
<feature type="transmembrane region" description="Helical" evidence="1">
    <location>
        <begin position="31"/>
        <end position="54"/>
    </location>
</feature>
<dbReference type="AlphaFoldDB" id="A0A1S8CRA9"/>
<evidence type="ECO:0000256" key="1">
    <source>
        <dbReference type="SAM" id="Phobius"/>
    </source>
</evidence>
<reference evidence="2 3" key="1">
    <citation type="submission" date="2016-10" db="EMBL/GenBank/DDBJ databases">
        <title>Draft Genome sequence of Alkanindiges sp. strain H1.</title>
        <authorList>
            <person name="Subhash Y."/>
            <person name="Lee S."/>
        </authorList>
    </citation>
    <scope>NUCLEOTIDE SEQUENCE [LARGE SCALE GENOMIC DNA]</scope>
    <source>
        <strain evidence="2 3">H1</strain>
    </source>
</reference>
<keyword evidence="1" id="KW-0812">Transmembrane</keyword>
<organism evidence="2 3">
    <name type="scientific">Alkanindiges hydrocarboniclasticus</name>
    <dbReference type="NCBI Taxonomy" id="1907941"/>
    <lineage>
        <taxon>Bacteria</taxon>
        <taxon>Pseudomonadati</taxon>
        <taxon>Pseudomonadota</taxon>
        <taxon>Gammaproteobacteria</taxon>
        <taxon>Moraxellales</taxon>
        <taxon>Moraxellaceae</taxon>
        <taxon>Alkanindiges</taxon>
    </lineage>
</organism>
<dbReference type="RefSeq" id="WP_076879237.1">
    <property type="nucleotide sequence ID" value="NZ_MLCN01000048.1"/>
</dbReference>
<keyword evidence="1" id="KW-1133">Transmembrane helix</keyword>
<evidence type="ECO:0000313" key="3">
    <source>
        <dbReference type="Proteomes" id="UP000192132"/>
    </source>
</evidence>